<feature type="compositionally biased region" description="Basic and acidic residues" evidence="1">
    <location>
        <begin position="1"/>
        <end position="13"/>
    </location>
</feature>
<protein>
    <submittedName>
        <fullName evidence="2">Uncharacterized protein</fullName>
    </submittedName>
</protein>
<evidence type="ECO:0000313" key="2">
    <source>
        <dbReference type="EMBL" id="KAF2590177.1"/>
    </source>
</evidence>
<dbReference type="AlphaFoldDB" id="A0A8S9K8Q3"/>
<dbReference type="EMBL" id="QGKY02000190">
    <property type="protein sequence ID" value="KAF2590177.1"/>
    <property type="molecule type" value="Genomic_DNA"/>
</dbReference>
<evidence type="ECO:0000256" key="1">
    <source>
        <dbReference type="SAM" id="MobiDB-lite"/>
    </source>
</evidence>
<name>A0A8S9K8Q3_BRACR</name>
<reference evidence="2" key="1">
    <citation type="submission" date="2019-12" db="EMBL/GenBank/DDBJ databases">
        <title>Genome sequencing and annotation of Brassica cretica.</title>
        <authorList>
            <person name="Studholme D.J."/>
            <person name="Sarris P.F."/>
        </authorList>
    </citation>
    <scope>NUCLEOTIDE SEQUENCE</scope>
    <source>
        <strain evidence="2">PFS-102/07</strain>
        <tissue evidence="2">Leaf</tissue>
    </source>
</reference>
<gene>
    <name evidence="2" type="ORF">F2Q70_00038646</name>
</gene>
<proteinExistence type="predicted"/>
<feature type="region of interest" description="Disordered" evidence="1">
    <location>
        <begin position="1"/>
        <end position="34"/>
    </location>
</feature>
<accession>A0A8S9K8Q3</accession>
<organism evidence="2">
    <name type="scientific">Brassica cretica</name>
    <name type="common">Mustard</name>
    <dbReference type="NCBI Taxonomy" id="69181"/>
    <lineage>
        <taxon>Eukaryota</taxon>
        <taxon>Viridiplantae</taxon>
        <taxon>Streptophyta</taxon>
        <taxon>Embryophyta</taxon>
        <taxon>Tracheophyta</taxon>
        <taxon>Spermatophyta</taxon>
        <taxon>Magnoliopsida</taxon>
        <taxon>eudicotyledons</taxon>
        <taxon>Gunneridae</taxon>
        <taxon>Pentapetalae</taxon>
        <taxon>rosids</taxon>
        <taxon>malvids</taxon>
        <taxon>Brassicales</taxon>
        <taxon>Brassicaceae</taxon>
        <taxon>Brassiceae</taxon>
        <taxon>Brassica</taxon>
    </lineage>
</organism>
<comment type="caution">
    <text evidence="2">The sequence shown here is derived from an EMBL/GenBank/DDBJ whole genome shotgun (WGS) entry which is preliminary data.</text>
</comment>
<feature type="compositionally biased region" description="Low complexity" evidence="1">
    <location>
        <begin position="52"/>
        <end position="63"/>
    </location>
</feature>
<feature type="region of interest" description="Disordered" evidence="1">
    <location>
        <begin position="47"/>
        <end position="110"/>
    </location>
</feature>
<feature type="compositionally biased region" description="Polar residues" evidence="1">
    <location>
        <begin position="66"/>
        <end position="79"/>
    </location>
</feature>
<sequence length="259" mass="28847">MKDIWRRGNEATRDFTGCMPNSTRSNKETPLLFSSNSASLERLIRKKRRSSSIDNNTSSSIDTHQPPLTHTPISSSDTRSPPPTEATLPSTDIFHPTSIDTSSRTSIDDKPRNMVATLVLVRDENGDLHDQENHLRNATAILGKEHMDEVKAKLDSVHKLLRKHSCLVEDADVVDAEDRVGVEEDVNFISGAGFQRSGNQNGIGNFYDNGQRTNSLPHLLSHLLTKFLHASLEQISHSSDHILIQLLGHLFPQNLVLPH</sequence>